<organism evidence="2">
    <name type="scientific">Herbaspirillum huttiense subsp. nephrolepidis</name>
    <dbReference type="NCBI Taxonomy" id="3075126"/>
    <lineage>
        <taxon>Bacteria</taxon>
        <taxon>Pseudomonadati</taxon>
        <taxon>Pseudomonadota</taxon>
        <taxon>Betaproteobacteria</taxon>
        <taxon>Burkholderiales</taxon>
        <taxon>Oxalobacteraceae</taxon>
        <taxon>Herbaspirillum</taxon>
    </lineage>
</organism>
<reference evidence="2" key="1">
    <citation type="submission" date="2023-02" db="EMBL/GenBank/DDBJ databases">
        <title>Description of Herbaspirillum huttiense subsp. nephrolepsisexaltata and Herbaspirillum huttiense subsp. lycopersicon.</title>
        <authorList>
            <person name="Poudel M."/>
            <person name="Sharma A."/>
            <person name="Goss E."/>
            <person name="Tapia J.H."/>
            <person name="Harmon C.M."/>
            <person name="Jones J.B."/>
        </authorList>
    </citation>
    <scope>NUCLEOTIDE SEQUENCE</scope>
    <source>
        <strain evidence="2">NC40101</strain>
    </source>
</reference>
<keyword evidence="1" id="KW-1133">Transmembrane helix</keyword>
<evidence type="ECO:0000256" key="1">
    <source>
        <dbReference type="SAM" id="Phobius"/>
    </source>
</evidence>
<protein>
    <submittedName>
        <fullName evidence="2">Type IV conjugative transfer system protein TraL</fullName>
    </submittedName>
</protein>
<dbReference type="GO" id="GO:0019867">
    <property type="term" value="C:outer membrane"/>
    <property type="evidence" value="ECO:0007669"/>
    <property type="project" value="InterPro"/>
</dbReference>
<dbReference type="InterPro" id="IPR009838">
    <property type="entry name" value="T4SS_TraL"/>
</dbReference>
<gene>
    <name evidence="2" type="primary">traL</name>
    <name evidence="2" type="ORF">RJN63_11130</name>
</gene>
<keyword evidence="1" id="KW-0812">Transmembrane</keyword>
<sequence>MNEVEIPRYVDSQIQLFFWEFDEAIVFAACLGLGIVLSGYYTLLGLILGYYGVKRFRRFKNGELDGILLHLCYWAGLFSINKHYEDSAVRDFFY</sequence>
<proteinExistence type="predicted"/>
<name>A0AAE4K6L3_9BURK</name>
<dbReference type="Pfam" id="PF07178">
    <property type="entry name" value="TraL"/>
    <property type="match status" value="1"/>
</dbReference>
<feature type="transmembrane region" description="Helical" evidence="1">
    <location>
        <begin position="25"/>
        <end position="51"/>
    </location>
</feature>
<dbReference type="AlphaFoldDB" id="A0AAE4K6L3"/>
<keyword evidence="1" id="KW-0472">Membrane</keyword>
<dbReference type="NCBIfam" id="TIGR02762">
    <property type="entry name" value="TraL_TIGR"/>
    <property type="match status" value="1"/>
</dbReference>
<comment type="caution">
    <text evidence="2">The sequence shown here is derived from an EMBL/GenBank/DDBJ whole genome shotgun (WGS) entry which is preliminary data.</text>
</comment>
<dbReference type="RefSeq" id="WP_284076851.1">
    <property type="nucleotide sequence ID" value="NZ_JAVLSM010000007.1"/>
</dbReference>
<evidence type="ECO:0000313" key="2">
    <source>
        <dbReference type="EMBL" id="MDT0337382.1"/>
    </source>
</evidence>
<dbReference type="EMBL" id="JAVRAA010000005">
    <property type="protein sequence ID" value="MDT0337382.1"/>
    <property type="molecule type" value="Genomic_DNA"/>
</dbReference>
<accession>A0AAE4K6L3</accession>